<dbReference type="InterPro" id="IPR053603">
    <property type="entry name" value="Cas12b_endonuclease"/>
</dbReference>
<dbReference type="NCBIfam" id="NF033949">
    <property type="entry name" value="Cas12b"/>
    <property type="match status" value="1"/>
</dbReference>
<dbReference type="Pfam" id="PF22126">
    <property type="entry name" value="C2c1_RuvC-like"/>
    <property type="match status" value="1"/>
</dbReference>
<evidence type="ECO:0000259" key="3">
    <source>
        <dbReference type="Pfam" id="PF22126"/>
    </source>
</evidence>
<evidence type="ECO:0000256" key="2">
    <source>
        <dbReference type="SAM" id="MobiDB-lite"/>
    </source>
</evidence>
<feature type="region of interest" description="Disordered" evidence="2">
    <location>
        <begin position="1023"/>
        <end position="1045"/>
    </location>
</feature>
<feature type="domain" description="C2c1 CRISPR-Cas endonuclease RuvC-like" evidence="3">
    <location>
        <begin position="1220"/>
        <end position="1385"/>
    </location>
</feature>
<dbReference type="InterPro" id="IPR054011">
    <property type="entry name" value="C2c1_RuvC-like"/>
</dbReference>
<feature type="coiled-coil region" evidence="1">
    <location>
        <begin position="577"/>
        <end position="626"/>
    </location>
</feature>
<accession>A0A7C4LJZ2</accession>
<comment type="caution">
    <text evidence="4">The sequence shown here is derived from an EMBL/GenBank/DDBJ whole genome shotgun (WGS) entry which is preliminary data.</text>
</comment>
<sequence>MATAINYPTTQRAYTLRLRGIDPQDQSWRDALWATHEAVNRGAKVFGEWLLTLRGGLDHQLADAPVKVRGGTTRLPSDEERRDRRVLLALSWLSVEDAHGAPPDASLIVAKGTDSADCRARKLADALIAILQARSVAASEIGDPSKPPEDQPGTWLGDCMGSLSAAIRDDAVWVNRSKAFDAATQSCPSLTRDEIWDFLEPFFASPDAYLKPERAESDEGDSTSAATEDKAKDLVQKAGGWLSKRMGAGGGANFQDLARAYQAIAQWASSAQPGQSAQQAVGSLAGYLSQHGFSPTANDATGVLAVISGPGYKSATRNHITAIATSPEITPQDLSKLQELATKDKAGCSSKIGGKGPRPYATMILQQVEAACGFTYLQSDGPARHREFSVMLDHAARRVNVAHSWIKNAEAERRQFESDARRIKKVPQDALNWLRGYCEERGGASGSLEGYRIRRRAIDGWDQVVIRWSRSDCQSADDRIAAARQLQDDPEIDKFGDIQLFEALAAEEALCVWKPDGNPTAQPLKDFVAATEADAKKKRFKVPAYRHPDPLRHPVFTDFGNSRWGIEYSAHRAPAKCDELGQQVDRLTQAVAEAQRNLDGATAAQRASRESKLAEAQSKLVAAQTEFAAINDPHRVELKLWNGQAVAAIPMRWSSKRLIADLSLRRATQPSSDQRIGVTRADRLGRAAGNADDGRPVTITGLFQQDHWNGRLQAPRAQLDAIAKHVDKHGWDAKARRQIARIRWVVSFSAELSQQGPWFEFCHRFGEDAPARPFVSRHGEYAVKHRDNDQRKGHAKLILSRLPGLRVLAVDLGHRYAAACAVWEAISSDQMRQACAAANAPAPHPLAMYIHLKSTTAKGKPTTTIYRRIGPDKLPDGTPHPAPWARLDRQFLIKLPGEDRPARAASPDEIKAVEDFEDSVGRVRTAVDPPRKRGVDLLMHDAVRTARLALARHGRRARIAFQLISQVRILPGGRPQTLDDAGRRDLLNDTLADWYALATDSRWTDAAARQLWNERLAALNGGFTIDPPADASQPEAERTRAQRRQAEQELRHRLASLVEALFCNPTLCQQLHQAWTDRWNADDQQWRSRLKWLSRWLLPRGGSRRDGSRRHVGGLSLTRISTLIDFRRKVQVGYFTRLRPDGSRAEIGPQFGQSTLDAIQRLKDQRIKQLTSRIVEAALGIGVEQDRIWDAAKRKWRTVKRPREPRYHVDDQGVQQRDPRFQACHAVVIEDLSHYRPEETRTRRENRATMDWKSAETRKRLADHCQLYGLHLRDVNPQYTSRQDSRTGAPGCRCVDVSVADFLTKPAWRKQVAQARGKVASNRGDARDRLLVELDHQLTTANSLRGEMDSLRIPVNGGEVFVSADPRSPLAAGIQADLNAAANIGLRALMDPDFLGTWWYVPCDPSTKKPHIEKVKGSILATVGALQATSEEAAAPPRRGRGGTRSAAPREVINLWRDPSAVRIQDATAGEVWDVTPVYWSIVKDRVVDVLRQRNTKSGD</sequence>
<protein>
    <recommendedName>
        <fullName evidence="3">C2c1 CRISPR-Cas endonuclease RuvC-like domain-containing protein</fullName>
    </recommendedName>
</protein>
<proteinExistence type="predicted"/>
<feature type="compositionally biased region" description="Basic and acidic residues" evidence="2">
    <location>
        <begin position="1035"/>
        <end position="1045"/>
    </location>
</feature>
<reference evidence="4" key="1">
    <citation type="journal article" date="2020" name="mSystems">
        <title>Genome- and Community-Level Interaction Insights into Carbon Utilization and Element Cycling Functions of Hydrothermarchaeota in Hydrothermal Sediment.</title>
        <authorList>
            <person name="Zhou Z."/>
            <person name="Liu Y."/>
            <person name="Xu W."/>
            <person name="Pan J."/>
            <person name="Luo Z.H."/>
            <person name="Li M."/>
        </authorList>
    </citation>
    <scope>NUCLEOTIDE SEQUENCE [LARGE SCALE GENOMIC DNA]</scope>
    <source>
        <strain evidence="4">SpSt-508</strain>
    </source>
</reference>
<name>A0A7C4LJZ2_9PLAN</name>
<dbReference type="EMBL" id="DSVQ01000010">
    <property type="protein sequence ID" value="HGT38535.1"/>
    <property type="molecule type" value="Genomic_DNA"/>
</dbReference>
<organism evidence="4">
    <name type="scientific">Schlesneria paludicola</name>
    <dbReference type="NCBI Taxonomy" id="360056"/>
    <lineage>
        <taxon>Bacteria</taxon>
        <taxon>Pseudomonadati</taxon>
        <taxon>Planctomycetota</taxon>
        <taxon>Planctomycetia</taxon>
        <taxon>Planctomycetales</taxon>
        <taxon>Planctomycetaceae</taxon>
        <taxon>Schlesneria</taxon>
    </lineage>
</organism>
<evidence type="ECO:0000256" key="1">
    <source>
        <dbReference type="SAM" id="Coils"/>
    </source>
</evidence>
<gene>
    <name evidence="4" type="ORF">ENS64_04635</name>
</gene>
<evidence type="ECO:0000313" key="4">
    <source>
        <dbReference type="EMBL" id="HGT38535.1"/>
    </source>
</evidence>
<keyword evidence="1" id="KW-0175">Coiled coil</keyword>